<evidence type="ECO:0000313" key="3">
    <source>
        <dbReference type="Proteomes" id="UP001183202"/>
    </source>
</evidence>
<dbReference type="EMBL" id="JAVREJ010000022">
    <property type="protein sequence ID" value="MDT0352842.1"/>
    <property type="molecule type" value="Genomic_DNA"/>
</dbReference>
<proteinExistence type="predicted"/>
<comment type="caution">
    <text evidence="2">The sequence shown here is derived from an EMBL/GenBank/DDBJ whole genome shotgun (WGS) entry which is preliminary data.</text>
</comment>
<dbReference type="InterPro" id="IPR011051">
    <property type="entry name" value="RmlC_Cupin_sf"/>
</dbReference>
<evidence type="ECO:0000313" key="2">
    <source>
        <dbReference type="EMBL" id="MDT0352842.1"/>
    </source>
</evidence>
<protein>
    <submittedName>
        <fullName evidence="2">Cupin domain-containing protein</fullName>
    </submittedName>
</protein>
<sequence>MSVVPAPAAPTHELPGVRFTALVSPTRGSTDTSVWLVEIDPGAPPRPHELTREEIFVVLSGSAAVRIGECSQTARSGDAIVVPAGVPFALAPDGDQPLRALCCLPVGGQARVPGEAPFTPPWAA</sequence>
<dbReference type="SUPFAM" id="SSF51182">
    <property type="entry name" value="RmlC-like cupins"/>
    <property type="match status" value="1"/>
</dbReference>
<keyword evidence="3" id="KW-1185">Reference proteome</keyword>
<accession>A0ABU2NGY2</accession>
<dbReference type="Gene3D" id="2.60.120.10">
    <property type="entry name" value="Jelly Rolls"/>
    <property type="match status" value="1"/>
</dbReference>
<dbReference type="Pfam" id="PF07883">
    <property type="entry name" value="Cupin_2"/>
    <property type="match status" value="1"/>
</dbReference>
<reference evidence="3" key="1">
    <citation type="submission" date="2023-07" db="EMBL/GenBank/DDBJ databases">
        <title>30 novel species of actinomycetes from the DSMZ collection.</title>
        <authorList>
            <person name="Nouioui I."/>
        </authorList>
    </citation>
    <scope>NUCLEOTIDE SEQUENCE [LARGE SCALE GENOMIC DNA]</scope>
    <source>
        <strain evidence="3">DSM 45834</strain>
    </source>
</reference>
<organism evidence="2 3">
    <name type="scientific">Pseudonocardia charpentierae</name>
    <dbReference type="NCBI Taxonomy" id="3075545"/>
    <lineage>
        <taxon>Bacteria</taxon>
        <taxon>Bacillati</taxon>
        <taxon>Actinomycetota</taxon>
        <taxon>Actinomycetes</taxon>
        <taxon>Pseudonocardiales</taxon>
        <taxon>Pseudonocardiaceae</taxon>
        <taxon>Pseudonocardia</taxon>
    </lineage>
</organism>
<evidence type="ECO:0000259" key="1">
    <source>
        <dbReference type="Pfam" id="PF07883"/>
    </source>
</evidence>
<dbReference type="Proteomes" id="UP001183202">
    <property type="component" value="Unassembled WGS sequence"/>
</dbReference>
<dbReference type="InterPro" id="IPR013096">
    <property type="entry name" value="Cupin_2"/>
</dbReference>
<dbReference type="InterPro" id="IPR014710">
    <property type="entry name" value="RmlC-like_jellyroll"/>
</dbReference>
<gene>
    <name evidence="2" type="ORF">RM445_25295</name>
</gene>
<dbReference type="RefSeq" id="WP_311559348.1">
    <property type="nucleotide sequence ID" value="NZ_JAVREJ010000022.1"/>
</dbReference>
<name>A0ABU2NGY2_9PSEU</name>
<feature type="domain" description="Cupin type-2" evidence="1">
    <location>
        <begin position="35"/>
        <end position="102"/>
    </location>
</feature>